<dbReference type="PANTHER" id="PTHR30269">
    <property type="entry name" value="TRANSMEMBRANE PROTEIN YFCA"/>
    <property type="match status" value="1"/>
</dbReference>
<evidence type="ECO:0000313" key="9">
    <source>
        <dbReference type="EMBL" id="EEV17010.1"/>
    </source>
</evidence>
<evidence type="ECO:0000256" key="8">
    <source>
        <dbReference type="RuleBase" id="RU363041"/>
    </source>
</evidence>
<dbReference type="AlphaFoldDB" id="C8PJA5"/>
<dbReference type="Proteomes" id="UP000005709">
    <property type="component" value="Unassembled WGS sequence"/>
</dbReference>
<evidence type="ECO:0000256" key="2">
    <source>
        <dbReference type="ARBA" id="ARBA00009142"/>
    </source>
</evidence>
<evidence type="ECO:0000313" key="10">
    <source>
        <dbReference type="Proteomes" id="UP000005709"/>
    </source>
</evidence>
<comment type="caution">
    <text evidence="9">The sequence shown here is derived from an EMBL/GenBank/DDBJ whole genome shotgun (WGS) entry which is preliminary data.</text>
</comment>
<feature type="transmembrane region" description="Helical" evidence="8">
    <location>
        <begin position="6"/>
        <end position="25"/>
    </location>
</feature>
<protein>
    <recommendedName>
        <fullName evidence="8">Probable membrane transporter protein</fullName>
    </recommendedName>
</protein>
<accession>C8PJA5</accession>
<keyword evidence="4 8" id="KW-1003">Cell membrane</keyword>
<evidence type="ECO:0000256" key="4">
    <source>
        <dbReference type="ARBA" id="ARBA00022475"/>
    </source>
</evidence>
<feature type="transmembrane region" description="Helical" evidence="8">
    <location>
        <begin position="76"/>
        <end position="95"/>
    </location>
</feature>
<keyword evidence="10" id="KW-1185">Reference proteome</keyword>
<gene>
    <name evidence="9" type="ORF">CAMGR0001_1304</name>
</gene>
<sequence>MELELWQFAVLFAAAFFGGFIDSIAGGGGLISLPALLAVGIPPHVAIATNRFQGSFGSFTAALNFIRKGYVDVAEILRGVVFTFIGGLVGAYVLLLIDAKFLNYLIPILLLALFFYMIFSPNLGEAPAKPKMSKKSFYAIFGLVLGFYDGFFGPGTGSFWTFALVGILGLYMKKAVAHTKVLNFTSNIVSLGVFIIGGQILWLVGAVMAVGQIAGSFAGSSLVMRCDVKFVRKMLLFVVAATILKLLYGLIAN</sequence>
<evidence type="ECO:0000256" key="5">
    <source>
        <dbReference type="ARBA" id="ARBA00022692"/>
    </source>
</evidence>
<dbReference type="eggNOG" id="COG0730">
    <property type="taxonomic scope" value="Bacteria"/>
</dbReference>
<organism evidence="9 10">
    <name type="scientific">Campylobacter gracilis RM3268</name>
    <dbReference type="NCBI Taxonomy" id="553220"/>
    <lineage>
        <taxon>Bacteria</taxon>
        <taxon>Pseudomonadati</taxon>
        <taxon>Campylobacterota</taxon>
        <taxon>Epsilonproteobacteria</taxon>
        <taxon>Campylobacterales</taxon>
        <taxon>Campylobacteraceae</taxon>
        <taxon>Campylobacter</taxon>
    </lineage>
</organism>
<dbReference type="InterPro" id="IPR052017">
    <property type="entry name" value="TSUP"/>
</dbReference>
<dbReference type="OrthoDB" id="554695at2"/>
<evidence type="ECO:0000256" key="7">
    <source>
        <dbReference type="ARBA" id="ARBA00023136"/>
    </source>
</evidence>
<dbReference type="Pfam" id="PF01925">
    <property type="entry name" value="TauE"/>
    <property type="match status" value="1"/>
</dbReference>
<feature type="transmembrane region" description="Helical" evidence="8">
    <location>
        <begin position="234"/>
        <end position="251"/>
    </location>
</feature>
<evidence type="ECO:0000256" key="6">
    <source>
        <dbReference type="ARBA" id="ARBA00022989"/>
    </source>
</evidence>
<proteinExistence type="inferred from homology"/>
<keyword evidence="5 8" id="KW-0812">Transmembrane</keyword>
<feature type="transmembrane region" description="Helical" evidence="8">
    <location>
        <begin position="188"/>
        <end position="214"/>
    </location>
</feature>
<dbReference type="RefSeq" id="WP_005871942.1">
    <property type="nucleotide sequence ID" value="NZ_ACYG01000027.1"/>
</dbReference>
<feature type="transmembrane region" description="Helical" evidence="8">
    <location>
        <begin position="159"/>
        <end position="176"/>
    </location>
</feature>
<dbReference type="GO" id="GO:0005886">
    <property type="term" value="C:plasma membrane"/>
    <property type="evidence" value="ECO:0007669"/>
    <property type="project" value="UniProtKB-SubCell"/>
</dbReference>
<name>C8PJA5_9BACT</name>
<keyword evidence="3" id="KW-0813">Transport</keyword>
<dbReference type="InterPro" id="IPR002781">
    <property type="entry name" value="TM_pro_TauE-like"/>
</dbReference>
<dbReference type="PANTHER" id="PTHR30269:SF0">
    <property type="entry name" value="MEMBRANE TRANSPORTER PROTEIN YFCA-RELATED"/>
    <property type="match status" value="1"/>
</dbReference>
<keyword evidence="6 8" id="KW-1133">Transmembrane helix</keyword>
<reference evidence="9 10" key="1">
    <citation type="submission" date="2009-07" db="EMBL/GenBank/DDBJ databases">
        <authorList>
            <person name="Madupu R."/>
            <person name="Sebastian Y."/>
            <person name="Durkin A.S."/>
            <person name="Torralba M."/>
            <person name="Methe B."/>
            <person name="Sutton G.G."/>
            <person name="Strausberg R.L."/>
            <person name="Nelson K.E."/>
        </authorList>
    </citation>
    <scope>NUCLEOTIDE SEQUENCE [LARGE SCALE GENOMIC DNA]</scope>
    <source>
        <strain evidence="9 10">RM3268</strain>
    </source>
</reference>
<comment type="subcellular location">
    <subcellularLocation>
        <location evidence="1 8">Cell membrane</location>
        <topology evidence="1 8">Multi-pass membrane protein</topology>
    </subcellularLocation>
</comment>
<comment type="similarity">
    <text evidence="2 8">Belongs to the 4-toluene sulfonate uptake permease (TSUP) (TC 2.A.102) family.</text>
</comment>
<dbReference type="EMBL" id="ACYG01000027">
    <property type="protein sequence ID" value="EEV17010.1"/>
    <property type="molecule type" value="Genomic_DNA"/>
</dbReference>
<keyword evidence="7 8" id="KW-0472">Membrane</keyword>
<feature type="transmembrane region" description="Helical" evidence="8">
    <location>
        <begin position="101"/>
        <end position="124"/>
    </location>
</feature>
<evidence type="ECO:0000256" key="1">
    <source>
        <dbReference type="ARBA" id="ARBA00004651"/>
    </source>
</evidence>
<evidence type="ECO:0000256" key="3">
    <source>
        <dbReference type="ARBA" id="ARBA00022448"/>
    </source>
</evidence>